<evidence type="ECO:0000313" key="3">
    <source>
        <dbReference type="Proteomes" id="UP001065047"/>
    </source>
</evidence>
<dbReference type="EMBL" id="BAPF01000006">
    <property type="protein sequence ID" value="GBQ77226.1"/>
    <property type="molecule type" value="Genomic_DNA"/>
</dbReference>
<evidence type="ECO:0000313" key="2">
    <source>
        <dbReference type="EMBL" id="GBQ77226.1"/>
    </source>
</evidence>
<feature type="transmembrane region" description="Helical" evidence="1">
    <location>
        <begin position="32"/>
        <end position="55"/>
    </location>
</feature>
<dbReference type="GeneID" id="29556390"/>
<keyword evidence="1" id="KW-1133">Transmembrane helix</keyword>
<feature type="transmembrane region" description="Helical" evidence="1">
    <location>
        <begin position="92"/>
        <end position="113"/>
    </location>
</feature>
<organism evidence="2 3">
    <name type="scientific">Acetobacter malorum DSM 14337</name>
    <dbReference type="NCBI Taxonomy" id="1307910"/>
    <lineage>
        <taxon>Bacteria</taxon>
        <taxon>Pseudomonadati</taxon>
        <taxon>Pseudomonadota</taxon>
        <taxon>Alphaproteobacteria</taxon>
        <taxon>Acetobacterales</taxon>
        <taxon>Acetobacteraceae</taxon>
        <taxon>Acetobacter</taxon>
    </lineage>
</organism>
<name>A0ABQ0PP85_9PROT</name>
<evidence type="ECO:0000256" key="1">
    <source>
        <dbReference type="SAM" id="Phobius"/>
    </source>
</evidence>
<keyword evidence="1" id="KW-0472">Membrane</keyword>
<gene>
    <name evidence="2" type="ORF">AA14337_0756</name>
</gene>
<keyword evidence="1" id="KW-0812">Transmembrane</keyword>
<dbReference type="Proteomes" id="UP001065047">
    <property type="component" value="Unassembled WGS sequence"/>
</dbReference>
<protein>
    <submittedName>
        <fullName evidence="2">Uncharacterized protein</fullName>
    </submittedName>
</protein>
<keyword evidence="3" id="KW-1185">Reference proteome</keyword>
<dbReference type="RefSeq" id="WP_061505181.1">
    <property type="nucleotide sequence ID" value="NZ_BAPF01000006.1"/>
</dbReference>
<comment type="caution">
    <text evidence="2">The sequence shown here is derived from an EMBL/GenBank/DDBJ whole genome shotgun (WGS) entry which is preliminary data.</text>
</comment>
<accession>A0ABQ0PP85</accession>
<proteinExistence type="predicted"/>
<reference evidence="2" key="1">
    <citation type="submission" date="2013-04" db="EMBL/GenBank/DDBJ databases">
        <title>The genome sequencing project of 58 acetic acid bacteria.</title>
        <authorList>
            <person name="Okamoto-Kainuma A."/>
            <person name="Ishikawa M."/>
            <person name="Umino S."/>
            <person name="Koizumi Y."/>
            <person name="Shiwa Y."/>
            <person name="Yoshikawa H."/>
            <person name="Matsutani M."/>
            <person name="Matsushita K."/>
        </authorList>
    </citation>
    <scope>NUCLEOTIDE SEQUENCE</scope>
    <source>
        <strain evidence="2">DSM 14337</strain>
    </source>
</reference>
<sequence>MTDKQNNKTVKSAARSLFTQSGSLCALKAGGIFSLGFGVAIAGFTTLAGIAGFIFGASNTDIEAFASSVAQSSSHEITGAVFTLRSFLIHEIISFATIVVVCGLVAGCLWQIAKEARKLNKLAISHE</sequence>